<keyword evidence="1" id="KW-1133">Transmembrane helix</keyword>
<dbReference type="SUPFAM" id="SSF48726">
    <property type="entry name" value="Immunoglobulin"/>
    <property type="match status" value="2"/>
</dbReference>
<name>A0A8T2LTW6_ASTMX</name>
<dbReference type="InterPro" id="IPR013783">
    <property type="entry name" value="Ig-like_fold"/>
</dbReference>
<accession>A0A8T2LTW6</accession>
<gene>
    <name evidence="3" type="ORF">AMEX_G11847</name>
</gene>
<keyword evidence="1" id="KW-0472">Membrane</keyword>
<feature type="domain" description="Immunoglobulin" evidence="2">
    <location>
        <begin position="14"/>
        <end position="99"/>
    </location>
</feature>
<dbReference type="InterPro" id="IPR036179">
    <property type="entry name" value="Ig-like_dom_sf"/>
</dbReference>
<comment type="caution">
    <text evidence="3">The sequence shown here is derived from an EMBL/GenBank/DDBJ whole genome shotgun (WGS) entry which is preliminary data.</text>
</comment>
<protein>
    <recommendedName>
        <fullName evidence="2">Immunoglobulin domain-containing protein</fullName>
    </recommendedName>
</protein>
<dbReference type="EMBL" id="JAICCE010000009">
    <property type="protein sequence ID" value="KAG9272786.1"/>
    <property type="molecule type" value="Genomic_DNA"/>
</dbReference>
<dbReference type="SMART" id="SM00409">
    <property type="entry name" value="IG"/>
    <property type="match status" value="2"/>
</dbReference>
<proteinExistence type="predicted"/>
<feature type="transmembrane region" description="Helical" evidence="1">
    <location>
        <begin position="214"/>
        <end position="238"/>
    </location>
</feature>
<organism evidence="3 4">
    <name type="scientific">Astyanax mexicanus</name>
    <name type="common">Blind cave fish</name>
    <name type="synonym">Astyanax fasciatus mexicanus</name>
    <dbReference type="NCBI Taxonomy" id="7994"/>
    <lineage>
        <taxon>Eukaryota</taxon>
        <taxon>Metazoa</taxon>
        <taxon>Chordata</taxon>
        <taxon>Craniata</taxon>
        <taxon>Vertebrata</taxon>
        <taxon>Euteleostomi</taxon>
        <taxon>Actinopterygii</taxon>
        <taxon>Neopterygii</taxon>
        <taxon>Teleostei</taxon>
        <taxon>Ostariophysi</taxon>
        <taxon>Characiformes</taxon>
        <taxon>Characoidei</taxon>
        <taxon>Acestrorhamphidae</taxon>
        <taxon>Acestrorhamphinae</taxon>
        <taxon>Astyanax</taxon>
    </lineage>
</organism>
<dbReference type="Gene3D" id="2.60.40.10">
    <property type="entry name" value="Immunoglobulins"/>
    <property type="match status" value="2"/>
</dbReference>
<evidence type="ECO:0000256" key="1">
    <source>
        <dbReference type="SAM" id="Phobius"/>
    </source>
</evidence>
<dbReference type="Proteomes" id="UP000752171">
    <property type="component" value="Unassembled WGS sequence"/>
</dbReference>
<evidence type="ECO:0000313" key="3">
    <source>
        <dbReference type="EMBL" id="KAG9272786.1"/>
    </source>
</evidence>
<feature type="domain" description="Immunoglobulin" evidence="2">
    <location>
        <begin position="112"/>
        <end position="206"/>
    </location>
</feature>
<sequence length="328" mass="37129">MPQAEADFYSAKIYGNSSFKAGGKLVVKCSTFGKQTLGEVFVYLCKNGRVLQKSKTQQDFTFIIENITKNFTGNYSCVYSTREYDLNAVSRPGSELLFITVNESFVPAYLTVLEDGVKEGSDAEFKCSSLIRPYTDSDSRIYAYLCKNRTVIQVNVWNTEKNETIFILKNVKREDSGKYLCVLMADIQPLPNLIINGINEAEIWVMENAESVNLTAVIVVGCCIVFLLFLSLGLWGIIQGKNQILFNSTASTCLIFYNVLFFLFMLLICFFLYAYRTDAEWDEFSDDDQSARASQEEIYQNCPQQNSTKLNPPVSHRKDGIIPPSLLF</sequence>
<dbReference type="InterPro" id="IPR003599">
    <property type="entry name" value="Ig_sub"/>
</dbReference>
<feature type="transmembrane region" description="Helical" evidence="1">
    <location>
        <begin position="250"/>
        <end position="275"/>
    </location>
</feature>
<dbReference type="AlphaFoldDB" id="A0A8T2LTW6"/>
<keyword evidence="1" id="KW-0812">Transmembrane</keyword>
<evidence type="ECO:0000259" key="2">
    <source>
        <dbReference type="SMART" id="SM00409"/>
    </source>
</evidence>
<reference evidence="3 4" key="1">
    <citation type="submission" date="2021-07" db="EMBL/GenBank/DDBJ databases">
        <authorList>
            <person name="Imarazene B."/>
            <person name="Zahm M."/>
            <person name="Klopp C."/>
            <person name="Cabau C."/>
            <person name="Beille S."/>
            <person name="Jouanno E."/>
            <person name="Castinel A."/>
            <person name="Lluch J."/>
            <person name="Gil L."/>
            <person name="Kuchtly C."/>
            <person name="Lopez Roques C."/>
            <person name="Donnadieu C."/>
            <person name="Parrinello H."/>
            <person name="Journot L."/>
            <person name="Du K."/>
            <person name="Schartl M."/>
            <person name="Retaux S."/>
            <person name="Guiguen Y."/>
        </authorList>
    </citation>
    <scope>NUCLEOTIDE SEQUENCE [LARGE SCALE GENOMIC DNA]</scope>
    <source>
        <strain evidence="3">Pach_M1</strain>
        <tissue evidence="3">Testis</tissue>
    </source>
</reference>
<evidence type="ECO:0000313" key="4">
    <source>
        <dbReference type="Proteomes" id="UP000752171"/>
    </source>
</evidence>